<dbReference type="SUPFAM" id="SSF102588">
    <property type="entry name" value="LmbE-like"/>
    <property type="match status" value="1"/>
</dbReference>
<dbReference type="Pfam" id="PF02585">
    <property type="entry name" value="PIG-L"/>
    <property type="match status" value="1"/>
</dbReference>
<sequence length="259" mass="27927">MDVIGEAAAQLSRRIEGGGTPEADWLGWPGLAAARRLSLNEWLPQGVRLVVVAPHPDDEVLACGGLLASHTARGGACLVVAVTDGEASHAGSSTLTPADLARTRRVESSEGLQTLGLRRGDIARFGLPDGRVERNLSKLVSGLHLVLQPTDVVVSTWRLDGHPDHEATGRAVATVCARTGCRFMEAPVWMWHWAEPGDPRLPWHRLMGFDLDETALAAKRQALAAHASQLAPRDGIEAWPVLGPTILDRVARRTEFFFA</sequence>
<proteinExistence type="predicted"/>
<dbReference type="STRING" id="1842727.RD110_03015"/>
<dbReference type="AlphaFoldDB" id="A0A1P8JRF4"/>
<organism evidence="1 2">
    <name type="scientific">Rhodoferax koreensis</name>
    <dbReference type="NCBI Taxonomy" id="1842727"/>
    <lineage>
        <taxon>Bacteria</taxon>
        <taxon>Pseudomonadati</taxon>
        <taxon>Pseudomonadota</taxon>
        <taxon>Betaproteobacteria</taxon>
        <taxon>Burkholderiales</taxon>
        <taxon>Comamonadaceae</taxon>
        <taxon>Rhodoferax</taxon>
    </lineage>
</organism>
<dbReference type="Gene3D" id="3.40.50.10320">
    <property type="entry name" value="LmbE-like"/>
    <property type="match status" value="1"/>
</dbReference>
<reference evidence="1 2" key="1">
    <citation type="submission" date="2017-01" db="EMBL/GenBank/DDBJ databases">
        <authorList>
            <person name="Mah S.A."/>
            <person name="Swanson W.J."/>
            <person name="Moy G.W."/>
            <person name="Vacquier V.D."/>
        </authorList>
    </citation>
    <scope>NUCLEOTIDE SEQUENCE [LARGE SCALE GENOMIC DNA]</scope>
    <source>
        <strain evidence="1 2">DCY110</strain>
    </source>
</reference>
<accession>A0A1P8JRF4</accession>
<dbReference type="OrthoDB" id="9816564at2"/>
<dbReference type="InterPro" id="IPR024078">
    <property type="entry name" value="LmbE-like_dom_sf"/>
</dbReference>
<dbReference type="InterPro" id="IPR003737">
    <property type="entry name" value="GlcNAc_PI_deacetylase-related"/>
</dbReference>
<evidence type="ECO:0000313" key="2">
    <source>
        <dbReference type="Proteomes" id="UP000186609"/>
    </source>
</evidence>
<dbReference type="EMBL" id="CP019236">
    <property type="protein sequence ID" value="APW36308.1"/>
    <property type="molecule type" value="Genomic_DNA"/>
</dbReference>
<dbReference type="KEGG" id="rhy:RD110_03015"/>
<evidence type="ECO:0000313" key="1">
    <source>
        <dbReference type="EMBL" id="APW36308.1"/>
    </source>
</evidence>
<gene>
    <name evidence="1" type="ORF">RD110_03015</name>
</gene>
<dbReference type="GO" id="GO:0016811">
    <property type="term" value="F:hydrolase activity, acting on carbon-nitrogen (but not peptide) bonds, in linear amides"/>
    <property type="evidence" value="ECO:0007669"/>
    <property type="project" value="TreeGrafter"/>
</dbReference>
<dbReference type="Proteomes" id="UP000186609">
    <property type="component" value="Chromosome"/>
</dbReference>
<keyword evidence="2" id="KW-1185">Reference proteome</keyword>
<dbReference type="RefSeq" id="WP_076196581.1">
    <property type="nucleotide sequence ID" value="NZ_CP019236.1"/>
</dbReference>
<evidence type="ECO:0008006" key="3">
    <source>
        <dbReference type="Google" id="ProtNLM"/>
    </source>
</evidence>
<name>A0A1P8JRF4_9BURK</name>
<protein>
    <recommendedName>
        <fullName evidence="3">GlcNAc-PI de-N-acetylase</fullName>
    </recommendedName>
</protein>
<dbReference type="PANTHER" id="PTHR12993:SF29">
    <property type="entry name" value="BLR3841 PROTEIN"/>
    <property type="match status" value="1"/>
</dbReference>
<dbReference type="PANTHER" id="PTHR12993">
    <property type="entry name" value="N-ACETYLGLUCOSAMINYL-PHOSPHATIDYLINOSITOL DE-N-ACETYLASE-RELATED"/>
    <property type="match status" value="1"/>
</dbReference>